<evidence type="ECO:0000313" key="3">
    <source>
        <dbReference type="EMBL" id="MBP2328541.1"/>
    </source>
</evidence>
<dbReference type="PANTHER" id="PTHR45527">
    <property type="entry name" value="NONRIBOSOMAL PEPTIDE SYNTHETASE"/>
    <property type="match status" value="1"/>
</dbReference>
<dbReference type="Proteomes" id="UP001519332">
    <property type="component" value="Unassembled WGS sequence"/>
</dbReference>
<dbReference type="Gene3D" id="3.40.50.980">
    <property type="match status" value="2"/>
</dbReference>
<dbReference type="Gene3D" id="2.30.38.10">
    <property type="entry name" value="Luciferase, Domain 3"/>
    <property type="match status" value="1"/>
</dbReference>
<dbReference type="PROSITE" id="PS00455">
    <property type="entry name" value="AMP_BINDING"/>
    <property type="match status" value="1"/>
</dbReference>
<dbReference type="SUPFAM" id="SSF52777">
    <property type="entry name" value="CoA-dependent acyltransferases"/>
    <property type="match status" value="1"/>
</dbReference>
<feature type="domain" description="AMP-binding enzyme C-terminal" evidence="2">
    <location>
        <begin position="590"/>
        <end position="663"/>
    </location>
</feature>
<dbReference type="CDD" id="cd05930">
    <property type="entry name" value="A_NRPS"/>
    <property type="match status" value="1"/>
</dbReference>
<comment type="caution">
    <text evidence="3">The sequence shown here is derived from an EMBL/GenBank/DDBJ whole genome shotgun (WGS) entry which is preliminary data.</text>
</comment>
<name>A0ABS4TX82_9PSEU</name>
<dbReference type="EMBL" id="JAGINW010000001">
    <property type="protein sequence ID" value="MBP2328541.1"/>
    <property type="molecule type" value="Genomic_DNA"/>
</dbReference>
<feature type="domain" description="AMP-dependent synthetase/ligase" evidence="1">
    <location>
        <begin position="182"/>
        <end position="534"/>
    </location>
</feature>
<dbReference type="Gene3D" id="3.30.559.30">
    <property type="entry name" value="Nonribosomal peptide synthetase, condensation domain"/>
    <property type="match status" value="1"/>
</dbReference>
<dbReference type="InterPro" id="IPR045851">
    <property type="entry name" value="AMP-bd_C_sf"/>
</dbReference>
<protein>
    <submittedName>
        <fullName evidence="3">Amino acid adenylation domain-containing protein</fullName>
    </submittedName>
</protein>
<dbReference type="InterPro" id="IPR025110">
    <property type="entry name" value="AMP-bd_C"/>
</dbReference>
<dbReference type="InterPro" id="IPR000873">
    <property type="entry name" value="AMP-dep_synth/lig_dom"/>
</dbReference>
<proteinExistence type="predicted"/>
<dbReference type="InterPro" id="IPR010071">
    <property type="entry name" value="AA_adenyl_dom"/>
</dbReference>
<dbReference type="PANTHER" id="PTHR45527:SF1">
    <property type="entry name" value="FATTY ACID SYNTHASE"/>
    <property type="match status" value="1"/>
</dbReference>
<dbReference type="Gene3D" id="3.30.300.30">
    <property type="match status" value="1"/>
</dbReference>
<dbReference type="Pfam" id="PF00501">
    <property type="entry name" value="AMP-binding"/>
    <property type="match status" value="1"/>
</dbReference>
<dbReference type="PRINTS" id="PR00154">
    <property type="entry name" value="AMPBINDING"/>
</dbReference>
<dbReference type="NCBIfam" id="TIGR01733">
    <property type="entry name" value="AA-adenyl-dom"/>
    <property type="match status" value="1"/>
</dbReference>
<sequence>MSTFAPAQTEFRAVTLPDGVCRRLAAVGRDCDATLDDVLLAVFQVLAGRWSGPRDLRVIGSVSGAALVLPAGLSGSVRFDELVRRVRQAGSRPARPDAALLFTPEPDGGRFGHRPEIVGPDLVESLAEGYTRLCEQIAAGCSVRLADLDVLGPQLRHDLVHGRNSTTTNYPFAEDCLHQLVERQADQCPHETAVTFGPDRLTYRELDSAANRLAHHLIALGVGPDVAVCVLLDRSIDLVVGLLAVLKAGGCYVPLEPSYPASRLAFMAAETAAPVLLTRSDLADRVPAAAWTVVTIDTDREQIAQQPSHRPASTVTPDNLAYVIYTSGSTGTPKGVMALHRGVVHYLAWCGWKYRAHEGTGAPVHSPVSFDLTVTGLFLPLVYGRTVTLIPEDEHPVVGLSDRLADDADYTFVKLTPGHLPLLAQCVSESATTAAAGARWLVVGGEQLTAEQLAFWRENAPHVMVANEYGHTETSVACVMECRPAGELTSSPVSIGRPFWNTQLYVVDEELSLVPPGVPGECLTGGIGVTRGYWNRPALTAEKFIPNPFGTGRVYRSGDVVRYLPDGRLEFVARLDRQLKVRGFRVEPGEIEARVMAYPGVRQAVVAIRQDHRETPRLTAYVESAQPVSTKELGAFVRELLPEYMVPESVITLDTFPLTPNGKIDHSRLAGLDLVR</sequence>
<keyword evidence="4" id="KW-1185">Reference proteome</keyword>
<dbReference type="InterPro" id="IPR020845">
    <property type="entry name" value="AMP-binding_CS"/>
</dbReference>
<dbReference type="RefSeq" id="WP_209645517.1">
    <property type="nucleotide sequence ID" value="NZ_JAGINW010000001.1"/>
</dbReference>
<evidence type="ECO:0000259" key="2">
    <source>
        <dbReference type="Pfam" id="PF13193"/>
    </source>
</evidence>
<dbReference type="SUPFAM" id="SSF56801">
    <property type="entry name" value="Acetyl-CoA synthetase-like"/>
    <property type="match status" value="1"/>
</dbReference>
<dbReference type="InterPro" id="IPR020459">
    <property type="entry name" value="AMP-binding"/>
</dbReference>
<organism evidence="3 4">
    <name type="scientific">Kibdelosporangium banguiense</name>
    <dbReference type="NCBI Taxonomy" id="1365924"/>
    <lineage>
        <taxon>Bacteria</taxon>
        <taxon>Bacillati</taxon>
        <taxon>Actinomycetota</taxon>
        <taxon>Actinomycetes</taxon>
        <taxon>Pseudonocardiales</taxon>
        <taxon>Pseudonocardiaceae</taxon>
        <taxon>Kibdelosporangium</taxon>
    </lineage>
</organism>
<dbReference type="Pfam" id="PF13193">
    <property type="entry name" value="AMP-binding_C"/>
    <property type="match status" value="1"/>
</dbReference>
<gene>
    <name evidence="3" type="ORF">JOF56_008926</name>
</gene>
<evidence type="ECO:0000259" key="1">
    <source>
        <dbReference type="Pfam" id="PF00501"/>
    </source>
</evidence>
<reference evidence="3 4" key="1">
    <citation type="submission" date="2021-03" db="EMBL/GenBank/DDBJ databases">
        <title>Sequencing the genomes of 1000 actinobacteria strains.</title>
        <authorList>
            <person name="Klenk H.-P."/>
        </authorList>
    </citation>
    <scope>NUCLEOTIDE SEQUENCE [LARGE SCALE GENOMIC DNA]</scope>
    <source>
        <strain evidence="3 4">DSM 46670</strain>
    </source>
</reference>
<accession>A0ABS4TX82</accession>
<evidence type="ECO:0000313" key="4">
    <source>
        <dbReference type="Proteomes" id="UP001519332"/>
    </source>
</evidence>